<dbReference type="SUPFAM" id="SSF111126">
    <property type="entry name" value="Ligand-binding domain in the NO signalling and Golgi transport"/>
    <property type="match status" value="1"/>
</dbReference>
<dbReference type="Proteomes" id="UP000249688">
    <property type="component" value="Unassembled WGS sequence"/>
</dbReference>
<dbReference type="AlphaFoldDB" id="A0A2W7IQE9"/>
<dbReference type="InterPro" id="IPR004096">
    <property type="entry name" value="V4R"/>
</dbReference>
<dbReference type="InterPro" id="IPR045987">
    <property type="entry name" value="DUF5943"/>
</dbReference>
<evidence type="ECO:0000259" key="1">
    <source>
        <dbReference type="SMART" id="SM00989"/>
    </source>
</evidence>
<dbReference type="PANTHER" id="PTHR35090:SF1">
    <property type="entry name" value="SLR0144 PROTEIN"/>
    <property type="match status" value="1"/>
</dbReference>
<reference evidence="2 3" key="1">
    <citation type="submission" date="2018-06" db="EMBL/GenBank/DDBJ databases">
        <title>Genomic Encyclopedia of Archaeal and Bacterial Type Strains, Phase II (KMG-II): from individual species to whole genera.</title>
        <authorList>
            <person name="Goeker M."/>
        </authorList>
    </citation>
    <scope>NUCLEOTIDE SEQUENCE [LARGE SCALE GENOMIC DNA]</scope>
    <source>
        <strain evidence="2 3">DSM 24525</strain>
    </source>
</reference>
<gene>
    <name evidence="2" type="ORF">C8P66_106102</name>
</gene>
<dbReference type="InterPro" id="IPR024096">
    <property type="entry name" value="NO_sig/Golgi_transp_ligand-bd"/>
</dbReference>
<evidence type="ECO:0000313" key="2">
    <source>
        <dbReference type="EMBL" id="PZW48098.1"/>
    </source>
</evidence>
<dbReference type="RefSeq" id="WP_111397491.1">
    <property type="nucleotide sequence ID" value="NZ_QKYU01000006.1"/>
</dbReference>
<dbReference type="PANTHER" id="PTHR35090">
    <property type="entry name" value="DNA-DIRECTED RNA POLYMERASE SUBUNIT I"/>
    <property type="match status" value="1"/>
</dbReference>
<dbReference type="OrthoDB" id="8264576at2"/>
<dbReference type="Pfam" id="PF02830">
    <property type="entry name" value="V4R"/>
    <property type="match status" value="1"/>
</dbReference>
<comment type="caution">
    <text evidence="2">The sequence shown here is derived from an EMBL/GenBank/DDBJ whole genome shotgun (WGS) entry which is preliminary data.</text>
</comment>
<accession>A0A2W7IQE9</accession>
<proteinExistence type="predicted"/>
<dbReference type="EMBL" id="QKYU01000006">
    <property type="protein sequence ID" value="PZW48098.1"/>
    <property type="molecule type" value="Genomic_DNA"/>
</dbReference>
<feature type="domain" description="4-vinyl reductase 4VR" evidence="1">
    <location>
        <begin position="105"/>
        <end position="173"/>
    </location>
</feature>
<keyword evidence="3" id="KW-1185">Reference proteome</keyword>
<sequence length="177" mass="19495">MAQPQVPIDVDPETGIWRTDGLPMIYLPRHFLVNMQKGVEAAIGAEAYRDMLYGSSDLSALQWCREEAKTHGLTPVETFRHYLKRLSQRGYGLLDITALDEAAGTATITVRNSAFALGYGSETGRPVCYVFEGSFAGGMRYVLEKAGRDGEPRCREVACAADGHPECRFELRCDAVA</sequence>
<evidence type="ECO:0000313" key="3">
    <source>
        <dbReference type="Proteomes" id="UP000249688"/>
    </source>
</evidence>
<name>A0A2W7IQE9_9PROT</name>
<dbReference type="Gene3D" id="3.30.1380.20">
    <property type="entry name" value="Trafficking protein particle complex subunit 3"/>
    <property type="match status" value="1"/>
</dbReference>
<organism evidence="2 3">
    <name type="scientific">Humitalea rosea</name>
    <dbReference type="NCBI Taxonomy" id="990373"/>
    <lineage>
        <taxon>Bacteria</taxon>
        <taxon>Pseudomonadati</taxon>
        <taxon>Pseudomonadota</taxon>
        <taxon>Alphaproteobacteria</taxon>
        <taxon>Acetobacterales</taxon>
        <taxon>Roseomonadaceae</taxon>
        <taxon>Humitalea</taxon>
    </lineage>
</organism>
<protein>
    <submittedName>
        <fullName evidence="2">V4R domain-containing protein</fullName>
    </submittedName>
</protein>
<dbReference type="Pfam" id="PF19367">
    <property type="entry name" value="DUF5943"/>
    <property type="match status" value="1"/>
</dbReference>
<dbReference type="SMART" id="SM00989">
    <property type="entry name" value="V4R"/>
    <property type="match status" value="1"/>
</dbReference>